<dbReference type="PANTHER" id="PTHR21708:SF45">
    <property type="entry name" value="2-DEHYDROPANTOATE 2-REDUCTASE"/>
    <property type="match status" value="1"/>
</dbReference>
<gene>
    <name evidence="9" type="ORF">PUT78_16825</name>
</gene>
<dbReference type="InterPro" id="IPR013332">
    <property type="entry name" value="KPR_N"/>
</dbReference>
<protein>
    <recommendedName>
        <fullName evidence="3">2-dehydropantoate 2-reductase</fullName>
        <ecNumber evidence="2">1.1.1.169</ecNumber>
    </recommendedName>
    <alternativeName>
        <fullName evidence="5">Ketopantoate reductase</fullName>
    </alternativeName>
</protein>
<proteinExistence type="predicted"/>
<evidence type="ECO:0000256" key="2">
    <source>
        <dbReference type="ARBA" id="ARBA00013014"/>
    </source>
</evidence>
<dbReference type="SUPFAM" id="SSF48179">
    <property type="entry name" value="6-phosphogluconate dehydrogenase C-terminal domain-like"/>
    <property type="match status" value="1"/>
</dbReference>
<accession>A0ABT5TCB1</accession>
<dbReference type="SUPFAM" id="SSF51735">
    <property type="entry name" value="NAD(P)-binding Rossmann-fold domains"/>
    <property type="match status" value="1"/>
</dbReference>
<comment type="pathway">
    <text evidence="1">Cofactor biosynthesis; (R)-pantothenate biosynthesis; (R)-pantoate from 3-methyl-2-oxobutanoate: step 2/2.</text>
</comment>
<evidence type="ECO:0000256" key="5">
    <source>
        <dbReference type="ARBA" id="ARBA00032024"/>
    </source>
</evidence>
<comment type="catalytic activity">
    <reaction evidence="6">
        <text>(R)-pantoate + NADP(+) = 2-dehydropantoate + NADPH + H(+)</text>
        <dbReference type="Rhea" id="RHEA:16233"/>
        <dbReference type="ChEBI" id="CHEBI:11561"/>
        <dbReference type="ChEBI" id="CHEBI:15378"/>
        <dbReference type="ChEBI" id="CHEBI:15980"/>
        <dbReference type="ChEBI" id="CHEBI:57783"/>
        <dbReference type="ChEBI" id="CHEBI:58349"/>
        <dbReference type="EC" id="1.1.1.169"/>
    </reaction>
</comment>
<sequence>MRVAILGAGATGGLLAVALSEAGHDVSILVRGPHLDAIRANGLCLRDPSGQETVIRLHATDDPVQLGPQDVLISTLKAPALAQVISGLPAYLRDCPIIMAMNGVFWWYGVGFQPHDRPLDCTLLDPGAVLAGLLDATQIQGAIIYATNQVVAPGVVQNRSATNRFAIGGPVPSDLSENLAASLCSARVEFTHTGDIRYQMWHKLLRNLSSAPISVLTGARVREINQMPDTARLARALFLEGADVARSHGFDGLADDVDQVIAPGKGALQVPSMRQDFDLGRPMEIDSMLRIVQHFARGAGVATPVLDVVLPLVVLAAQTAGCYPRPT</sequence>
<dbReference type="Proteomes" id="UP001431784">
    <property type="component" value="Unassembled WGS sequence"/>
</dbReference>
<keyword evidence="4" id="KW-0566">Pantothenate biosynthesis</keyword>
<comment type="caution">
    <text evidence="9">The sequence shown here is derived from an EMBL/GenBank/DDBJ whole genome shotgun (WGS) entry which is preliminary data.</text>
</comment>
<dbReference type="Pfam" id="PF08546">
    <property type="entry name" value="ApbA_C"/>
    <property type="match status" value="1"/>
</dbReference>
<keyword evidence="9" id="KW-0560">Oxidoreductase</keyword>
<dbReference type="InterPro" id="IPR013328">
    <property type="entry name" value="6PGD_dom2"/>
</dbReference>
<dbReference type="Gene3D" id="3.40.50.720">
    <property type="entry name" value="NAD(P)-binding Rossmann-like Domain"/>
    <property type="match status" value="1"/>
</dbReference>
<evidence type="ECO:0000256" key="4">
    <source>
        <dbReference type="ARBA" id="ARBA00022655"/>
    </source>
</evidence>
<dbReference type="InterPro" id="IPR036291">
    <property type="entry name" value="NAD(P)-bd_dom_sf"/>
</dbReference>
<evidence type="ECO:0000256" key="3">
    <source>
        <dbReference type="ARBA" id="ARBA00019465"/>
    </source>
</evidence>
<evidence type="ECO:0000256" key="1">
    <source>
        <dbReference type="ARBA" id="ARBA00004994"/>
    </source>
</evidence>
<dbReference type="InterPro" id="IPR008927">
    <property type="entry name" value="6-PGluconate_DH-like_C_sf"/>
</dbReference>
<feature type="domain" description="Ketopantoate reductase C-terminal" evidence="8">
    <location>
        <begin position="195"/>
        <end position="313"/>
    </location>
</feature>
<dbReference type="Gene3D" id="1.10.1040.10">
    <property type="entry name" value="N-(1-d-carboxylethyl)-l-norvaline Dehydrogenase, domain 2"/>
    <property type="match status" value="1"/>
</dbReference>
<dbReference type="InterPro" id="IPR013752">
    <property type="entry name" value="KPA_reductase"/>
</dbReference>
<dbReference type="GO" id="GO:0008677">
    <property type="term" value="F:2-dehydropantoate 2-reductase activity"/>
    <property type="evidence" value="ECO:0007669"/>
    <property type="project" value="UniProtKB-EC"/>
</dbReference>
<dbReference type="NCBIfam" id="NF005089">
    <property type="entry name" value="PRK06522.1-4"/>
    <property type="match status" value="1"/>
</dbReference>
<dbReference type="InterPro" id="IPR051402">
    <property type="entry name" value="KPR-Related"/>
</dbReference>
<dbReference type="PANTHER" id="PTHR21708">
    <property type="entry name" value="PROBABLE 2-DEHYDROPANTOATE 2-REDUCTASE"/>
    <property type="match status" value="1"/>
</dbReference>
<evidence type="ECO:0000313" key="10">
    <source>
        <dbReference type="Proteomes" id="UP001431784"/>
    </source>
</evidence>
<name>A0ABT5TCB1_9RHOB</name>
<dbReference type="RefSeq" id="WP_274353437.1">
    <property type="nucleotide sequence ID" value="NZ_JAQZSM010000019.1"/>
</dbReference>
<feature type="domain" description="Ketopantoate reductase N-terminal" evidence="7">
    <location>
        <begin position="3"/>
        <end position="104"/>
    </location>
</feature>
<evidence type="ECO:0000259" key="8">
    <source>
        <dbReference type="Pfam" id="PF08546"/>
    </source>
</evidence>
<reference evidence="9" key="1">
    <citation type="submission" date="2023-02" db="EMBL/GenBank/DDBJ databases">
        <title>Description of Roseinatronobacter alkalisoli sp. nov., an alkaliphilic bacerium isolated from soda soil.</title>
        <authorList>
            <person name="Wei W."/>
        </authorList>
    </citation>
    <scope>NUCLEOTIDE SEQUENCE</scope>
    <source>
        <strain evidence="9">HJB301</strain>
    </source>
</reference>
<evidence type="ECO:0000256" key="6">
    <source>
        <dbReference type="ARBA" id="ARBA00048793"/>
    </source>
</evidence>
<evidence type="ECO:0000313" key="9">
    <source>
        <dbReference type="EMBL" id="MDD7972760.1"/>
    </source>
</evidence>
<keyword evidence="10" id="KW-1185">Reference proteome</keyword>
<dbReference type="EMBL" id="JAQZSM010000019">
    <property type="protein sequence ID" value="MDD7972760.1"/>
    <property type="molecule type" value="Genomic_DNA"/>
</dbReference>
<dbReference type="Pfam" id="PF02558">
    <property type="entry name" value="ApbA"/>
    <property type="match status" value="1"/>
</dbReference>
<organism evidence="9 10">
    <name type="scientific">Roseinatronobacter alkalisoli</name>
    <dbReference type="NCBI Taxonomy" id="3028235"/>
    <lineage>
        <taxon>Bacteria</taxon>
        <taxon>Pseudomonadati</taxon>
        <taxon>Pseudomonadota</taxon>
        <taxon>Alphaproteobacteria</taxon>
        <taxon>Rhodobacterales</taxon>
        <taxon>Paracoccaceae</taxon>
        <taxon>Roseinatronobacter</taxon>
    </lineage>
</organism>
<evidence type="ECO:0000259" key="7">
    <source>
        <dbReference type="Pfam" id="PF02558"/>
    </source>
</evidence>
<dbReference type="EC" id="1.1.1.169" evidence="2"/>